<reference evidence="1 2" key="1">
    <citation type="submission" date="2016-10" db="EMBL/GenBank/DDBJ databases">
        <authorList>
            <person name="de Groot N.N."/>
        </authorList>
    </citation>
    <scope>NUCLEOTIDE SEQUENCE [LARGE SCALE GENOMIC DNA]</scope>
    <source>
        <strain evidence="1 2">DSM 21771</strain>
    </source>
</reference>
<evidence type="ECO:0000313" key="1">
    <source>
        <dbReference type="EMBL" id="SDJ20410.1"/>
    </source>
</evidence>
<evidence type="ECO:0008006" key="3">
    <source>
        <dbReference type="Google" id="ProtNLM"/>
    </source>
</evidence>
<dbReference type="EMBL" id="FNEN01000020">
    <property type="protein sequence ID" value="SDJ20410.1"/>
    <property type="molecule type" value="Genomic_DNA"/>
</dbReference>
<dbReference type="OrthoDB" id="1853564at2"/>
<protein>
    <recommendedName>
        <fullName evidence="3">DUF1064 domain-containing protein</fullName>
    </recommendedName>
</protein>
<evidence type="ECO:0000313" key="2">
    <source>
        <dbReference type="Proteomes" id="UP000198853"/>
    </source>
</evidence>
<keyword evidence="2" id="KW-1185">Reference proteome</keyword>
<sequence length="131" mass="16035">MNKTERMTAKQYRNMPGKRKNKYNAKKVYADGHTFDSKREFEYYRELMQRMGRQEIKTFELQPEFLLQDTFRKNGETWRKVKYVADFRVYHHDGSVEIVDVKSKPTKTPTYKLKRKLFEYHYPDLTVTEVY</sequence>
<dbReference type="Proteomes" id="UP000198853">
    <property type="component" value="Unassembled WGS sequence"/>
</dbReference>
<dbReference type="Pfam" id="PF06356">
    <property type="entry name" value="DUF1064"/>
    <property type="match status" value="1"/>
</dbReference>
<dbReference type="InterPro" id="IPR009414">
    <property type="entry name" value="DUF1064"/>
</dbReference>
<organism evidence="1 2">
    <name type="scientific">Natribacillus halophilus</name>
    <dbReference type="NCBI Taxonomy" id="549003"/>
    <lineage>
        <taxon>Bacteria</taxon>
        <taxon>Bacillati</taxon>
        <taxon>Bacillota</taxon>
        <taxon>Bacilli</taxon>
        <taxon>Bacillales</taxon>
        <taxon>Bacillaceae</taxon>
        <taxon>Natribacillus</taxon>
    </lineage>
</organism>
<dbReference type="RefSeq" id="WP_090399694.1">
    <property type="nucleotide sequence ID" value="NZ_FNEN01000020.1"/>
</dbReference>
<accession>A0A1G8RVN0</accession>
<proteinExistence type="predicted"/>
<dbReference type="AlphaFoldDB" id="A0A1G8RVN0"/>
<gene>
    <name evidence="1" type="ORF">SAMN04488123_12044</name>
</gene>
<name>A0A1G8RVN0_9BACI</name>